<proteinExistence type="predicted"/>
<dbReference type="InterPro" id="IPR001647">
    <property type="entry name" value="HTH_TetR"/>
</dbReference>
<dbReference type="InterPro" id="IPR009057">
    <property type="entry name" value="Homeodomain-like_sf"/>
</dbReference>
<evidence type="ECO:0000259" key="3">
    <source>
        <dbReference type="PROSITE" id="PS50977"/>
    </source>
</evidence>
<dbReference type="GO" id="GO:0003700">
    <property type="term" value="F:DNA-binding transcription factor activity"/>
    <property type="evidence" value="ECO:0007669"/>
    <property type="project" value="TreeGrafter"/>
</dbReference>
<gene>
    <name evidence="4" type="ORF">SAMN04489750_2471</name>
</gene>
<feature type="DNA-binding region" description="H-T-H motif" evidence="2">
    <location>
        <begin position="37"/>
        <end position="56"/>
    </location>
</feature>
<dbReference type="AlphaFoldDB" id="A0A2Y8ZUE0"/>
<evidence type="ECO:0000256" key="2">
    <source>
        <dbReference type="PROSITE-ProRule" id="PRU00335"/>
    </source>
</evidence>
<dbReference type="PANTHER" id="PTHR30055:SF227">
    <property type="entry name" value="TRANSCRIPTIONAL REGULATORY PROTEIN (PROBABLY TETR-FAMILY)-RELATED"/>
    <property type="match status" value="1"/>
</dbReference>
<accession>A0A2Y8ZUE0</accession>
<dbReference type="Proteomes" id="UP000250028">
    <property type="component" value="Unassembled WGS sequence"/>
</dbReference>
<sequence length="227" mass="25299">MNAMKPQRQRMTAAERREQLITVAREVFAEEGVQGVSVEQLASRASVTKPVIYEHFGGKEGLYAVVIDRSMRELADAVTEFLGDCDGERELLEQAVWGLLTFVEEKPAAFRVLSRDAPSWHTTGSLASLMSEVARAVESALVPMFNRHEIDPTPLPIYTQMLVGQIALCGDWWLERGSEFSKEQVAQQIVNLSWNGLRGLQQDPTLKYSGHLHARDESRETVAAAAD</sequence>
<dbReference type="PANTHER" id="PTHR30055">
    <property type="entry name" value="HTH-TYPE TRANSCRIPTIONAL REGULATOR RUTR"/>
    <property type="match status" value="1"/>
</dbReference>
<keyword evidence="5" id="KW-1185">Reference proteome</keyword>
<dbReference type="InterPro" id="IPR036271">
    <property type="entry name" value="Tet_transcr_reg_TetR-rel_C_sf"/>
</dbReference>
<organism evidence="4 5">
    <name type="scientific">Branchiibius hedensis</name>
    <dbReference type="NCBI Taxonomy" id="672460"/>
    <lineage>
        <taxon>Bacteria</taxon>
        <taxon>Bacillati</taxon>
        <taxon>Actinomycetota</taxon>
        <taxon>Actinomycetes</taxon>
        <taxon>Micrococcales</taxon>
        <taxon>Dermacoccaceae</taxon>
        <taxon>Branchiibius</taxon>
    </lineage>
</organism>
<dbReference type="PROSITE" id="PS50977">
    <property type="entry name" value="HTH_TETR_2"/>
    <property type="match status" value="1"/>
</dbReference>
<evidence type="ECO:0000313" key="5">
    <source>
        <dbReference type="Proteomes" id="UP000250028"/>
    </source>
</evidence>
<dbReference type="Gene3D" id="1.10.357.10">
    <property type="entry name" value="Tetracycline Repressor, domain 2"/>
    <property type="match status" value="1"/>
</dbReference>
<keyword evidence="1 2" id="KW-0238">DNA-binding</keyword>
<reference evidence="5" key="1">
    <citation type="submission" date="2016-10" db="EMBL/GenBank/DDBJ databases">
        <authorList>
            <person name="Varghese N."/>
            <person name="Submissions S."/>
        </authorList>
    </citation>
    <scope>NUCLEOTIDE SEQUENCE [LARGE SCALE GENOMIC DNA]</scope>
    <source>
        <strain evidence="5">DSM 22951</strain>
    </source>
</reference>
<dbReference type="SUPFAM" id="SSF48498">
    <property type="entry name" value="Tetracyclin repressor-like, C-terminal domain"/>
    <property type="match status" value="1"/>
</dbReference>
<dbReference type="SUPFAM" id="SSF46689">
    <property type="entry name" value="Homeodomain-like"/>
    <property type="match status" value="1"/>
</dbReference>
<feature type="domain" description="HTH tetR-type" evidence="3">
    <location>
        <begin position="14"/>
        <end position="74"/>
    </location>
</feature>
<dbReference type="InterPro" id="IPR023772">
    <property type="entry name" value="DNA-bd_HTH_TetR-type_CS"/>
</dbReference>
<dbReference type="OrthoDB" id="70491at2"/>
<dbReference type="PRINTS" id="PR00455">
    <property type="entry name" value="HTHTETR"/>
</dbReference>
<dbReference type="EMBL" id="UESZ01000001">
    <property type="protein sequence ID" value="SSA35126.1"/>
    <property type="molecule type" value="Genomic_DNA"/>
</dbReference>
<dbReference type="InterPro" id="IPR050109">
    <property type="entry name" value="HTH-type_TetR-like_transc_reg"/>
</dbReference>
<evidence type="ECO:0000256" key="1">
    <source>
        <dbReference type="ARBA" id="ARBA00023125"/>
    </source>
</evidence>
<protein>
    <submittedName>
        <fullName evidence="4">DNA-binding transcriptional regulator, AcrR family</fullName>
    </submittedName>
</protein>
<evidence type="ECO:0000313" key="4">
    <source>
        <dbReference type="EMBL" id="SSA35126.1"/>
    </source>
</evidence>
<dbReference type="GO" id="GO:0000976">
    <property type="term" value="F:transcription cis-regulatory region binding"/>
    <property type="evidence" value="ECO:0007669"/>
    <property type="project" value="TreeGrafter"/>
</dbReference>
<name>A0A2Y8ZUE0_9MICO</name>
<dbReference type="PROSITE" id="PS01081">
    <property type="entry name" value="HTH_TETR_1"/>
    <property type="match status" value="1"/>
</dbReference>
<dbReference type="Pfam" id="PF00440">
    <property type="entry name" value="TetR_N"/>
    <property type="match status" value="1"/>
</dbReference>